<gene>
    <name evidence="2" type="primary">106056060</name>
</gene>
<reference evidence="2" key="1">
    <citation type="submission" date="2020-05" db="UniProtKB">
        <authorList>
            <consortium name="EnsemblMetazoa"/>
        </authorList>
    </citation>
    <scope>IDENTIFICATION</scope>
    <source>
        <strain evidence="2">BB02</strain>
    </source>
</reference>
<dbReference type="PROSITE" id="PS51286">
    <property type="entry name" value="RAP"/>
    <property type="match status" value="1"/>
</dbReference>
<dbReference type="Proteomes" id="UP000076420">
    <property type="component" value="Unassembled WGS sequence"/>
</dbReference>
<name>A0A2C9LNL3_BIOGL</name>
<evidence type="ECO:0000259" key="1">
    <source>
        <dbReference type="PROSITE" id="PS51286"/>
    </source>
</evidence>
<dbReference type="EnsemblMetazoa" id="BGLB033146-RB">
    <property type="protein sequence ID" value="BGLB033146-PB"/>
    <property type="gene ID" value="BGLB033146"/>
</dbReference>
<dbReference type="SMART" id="SM00952">
    <property type="entry name" value="RAP"/>
    <property type="match status" value="1"/>
</dbReference>
<dbReference type="VEuPathDB" id="VectorBase:BGLAX_033317"/>
<evidence type="ECO:0000313" key="2">
    <source>
        <dbReference type="EnsemblMetazoa" id="BGLB033146-PB"/>
    </source>
</evidence>
<dbReference type="RefSeq" id="XP_013068082.2">
    <property type="nucleotide sequence ID" value="XM_013212628.2"/>
</dbReference>
<dbReference type="Pfam" id="PF08373">
    <property type="entry name" value="RAP"/>
    <property type="match status" value="1"/>
</dbReference>
<organism evidence="2 3">
    <name type="scientific">Biomphalaria glabrata</name>
    <name type="common">Bloodfluke planorb</name>
    <name type="synonym">Freshwater snail</name>
    <dbReference type="NCBI Taxonomy" id="6526"/>
    <lineage>
        <taxon>Eukaryota</taxon>
        <taxon>Metazoa</taxon>
        <taxon>Spiralia</taxon>
        <taxon>Lophotrochozoa</taxon>
        <taxon>Mollusca</taxon>
        <taxon>Gastropoda</taxon>
        <taxon>Heterobranchia</taxon>
        <taxon>Euthyneura</taxon>
        <taxon>Panpulmonata</taxon>
        <taxon>Hygrophila</taxon>
        <taxon>Lymnaeoidea</taxon>
        <taxon>Planorbidae</taxon>
        <taxon>Biomphalaria</taxon>
    </lineage>
</organism>
<dbReference type="AlphaFoldDB" id="A0A2C9LNL3"/>
<dbReference type="VEuPathDB" id="VectorBase:BGLB033146"/>
<dbReference type="OrthoDB" id="385235at2759"/>
<protein>
    <recommendedName>
        <fullName evidence="1">RAP domain-containing protein</fullName>
    </recommendedName>
</protein>
<feature type="domain" description="RAP" evidence="1">
    <location>
        <begin position="905"/>
        <end position="965"/>
    </location>
</feature>
<dbReference type="KEGG" id="bgt:106056060"/>
<proteinExistence type="predicted"/>
<sequence>MILQEAKVCVKASCRAYKKNNFEARLLSIFHSIAFKHTFSIHLKNNLELSTRASIHNQNLNQCIQKTHFYRCKNKYFEIKHCFSSFTRLKLHCPQWLRFDIPKCFSTSKVPNEITLEQNNCNSILERTENGFLDSIDNARKPEEILALTKSFLNAGKLRSHHLVPILVKYRTLVYCGMVPNFTVKDEGIQKKQIRLNLLSQKMVEEFVFHPDFQELLQFSESQIHLLTLQESVLILNALQWFELTTKDSIFQELKLKCIDNIHEMSLPQLAFFSSSLTDSFNYSAISKVVEKAKQIIFEDDRHVDLNDICVIFSNVRKVVSSELYIACAKKMVSILKQNPSQMSLENLIKLIYFAHISENECLEIIINALLSFPPESFKKIDIGTSGLTLDVALFLNGAPWQCQQLKKMSASCANELCTENSLPVQDVVKLSLACNKYIINNNKQAAEKLAICVQNLDNFLFTEYLQHFKNMWPLKLNLAQAFQDRLVKFLQELEEHDFNHFILQDETELALLILRYYQKLQQIGLPVDKTIENVVKRLTKFHVYTWCWPKHLALHVVTDAVEKLSLNSALFSGYLTTVLKVLRCLDLDELIMFNRDVESILMSRDNSKTVKFQSFQIRKTISEIFHSHLNQTNRLSPALITHKAIPPSLLYETKPGLLEPLLCSLPRFTCDREEINCMRALRILELTAEKFQVYQEDTFENLLAYVITNPNEGIYSKFQYVKAASYAAYMPMNSNCFISMCQQLCQDIIQADLLEKRLQVELAYSLSLFGIYFDMFLNRIFTVDFLSKLDEELADLSLKGALRIRNIMITLSQSVALECPHLSIYRINNNTKLPKLASDATSVIEKMYHSLARLCGSTCWVQMFGESSYGHKIDAVLYVQDKLILVTPEEGEQKFKAGENIDRIAVLYLGKGRYCMNSDHLNGQITAKIRHLEMLGYIIVQVPYSDLSSMVHQTDNGLDRYLQNKINAAVGCDLLNKQLDEFS</sequence>
<dbReference type="InterPro" id="IPR013584">
    <property type="entry name" value="RAP"/>
</dbReference>
<accession>A0A2C9LNL3</accession>
<dbReference type="EnsemblMetazoa" id="BGLB033146-RA">
    <property type="protein sequence ID" value="BGLB033146-PA"/>
    <property type="gene ID" value="BGLB033146"/>
</dbReference>
<dbReference type="STRING" id="6526.A0A2C9LNL3"/>
<evidence type="ECO:0000313" key="3">
    <source>
        <dbReference type="Proteomes" id="UP000076420"/>
    </source>
</evidence>